<keyword evidence="5" id="KW-1133">Transmembrane helix</keyword>
<keyword evidence="3" id="KW-0731">Sigma factor</keyword>
<evidence type="ECO:0000313" key="8">
    <source>
        <dbReference type="EMBL" id="ERK03920.1"/>
    </source>
</evidence>
<dbReference type="InterPro" id="IPR013324">
    <property type="entry name" value="RNA_pol_sigma_r3/r4-like"/>
</dbReference>
<keyword evidence="4" id="KW-0804">Transcription</keyword>
<dbReference type="InterPro" id="IPR013325">
    <property type="entry name" value="RNA_pol_sigma_r2"/>
</dbReference>
<dbReference type="CDD" id="cd06171">
    <property type="entry name" value="Sigma70_r4"/>
    <property type="match status" value="1"/>
</dbReference>
<dbReference type="SUPFAM" id="SSF88659">
    <property type="entry name" value="Sigma3 and sigma4 domains of RNA polymerase sigma factors"/>
    <property type="match status" value="1"/>
</dbReference>
<evidence type="ECO:0000256" key="2">
    <source>
        <dbReference type="ARBA" id="ARBA00023015"/>
    </source>
</evidence>
<dbReference type="PANTHER" id="PTHR43133:SF46">
    <property type="entry name" value="RNA POLYMERASE SIGMA-70 FACTOR ECF SUBFAMILY"/>
    <property type="match status" value="1"/>
</dbReference>
<dbReference type="InterPro" id="IPR014284">
    <property type="entry name" value="RNA_pol_sigma-70_dom"/>
</dbReference>
<dbReference type="Pfam" id="PF04542">
    <property type="entry name" value="Sigma70_r2"/>
    <property type="match status" value="1"/>
</dbReference>
<dbReference type="InterPro" id="IPR007627">
    <property type="entry name" value="RNA_pol_sigma70_r2"/>
</dbReference>
<dbReference type="PANTHER" id="PTHR43133">
    <property type="entry name" value="RNA POLYMERASE ECF-TYPE SIGMA FACTO"/>
    <property type="match status" value="1"/>
</dbReference>
<proteinExistence type="inferred from homology"/>
<feature type="transmembrane region" description="Helical" evidence="5">
    <location>
        <begin position="174"/>
        <end position="192"/>
    </location>
</feature>
<dbReference type="GO" id="GO:0003677">
    <property type="term" value="F:DNA binding"/>
    <property type="evidence" value="ECO:0007669"/>
    <property type="project" value="InterPro"/>
</dbReference>
<dbReference type="InterPro" id="IPR013249">
    <property type="entry name" value="RNA_pol_sigma70_r4_t2"/>
</dbReference>
<dbReference type="Proteomes" id="UP000016600">
    <property type="component" value="Unassembled WGS sequence"/>
</dbReference>
<evidence type="ECO:0000313" key="9">
    <source>
        <dbReference type="Proteomes" id="UP000016600"/>
    </source>
</evidence>
<dbReference type="InterPro" id="IPR039425">
    <property type="entry name" value="RNA_pol_sigma-70-like"/>
</dbReference>
<evidence type="ECO:0000259" key="6">
    <source>
        <dbReference type="Pfam" id="PF04542"/>
    </source>
</evidence>
<gene>
    <name evidence="8" type="ORF">HMPREF1218_0263</name>
</gene>
<evidence type="ECO:0000256" key="1">
    <source>
        <dbReference type="ARBA" id="ARBA00010641"/>
    </source>
</evidence>
<protein>
    <submittedName>
        <fullName evidence="8">ECF sigma factor</fullName>
    </submittedName>
</protein>
<organism evidence="8 9">
    <name type="scientific">Hoylesella pleuritidis F0068</name>
    <dbReference type="NCBI Taxonomy" id="1081904"/>
    <lineage>
        <taxon>Bacteria</taxon>
        <taxon>Pseudomonadati</taxon>
        <taxon>Bacteroidota</taxon>
        <taxon>Bacteroidia</taxon>
        <taxon>Bacteroidales</taxon>
        <taxon>Prevotellaceae</taxon>
        <taxon>Hoylesella</taxon>
    </lineage>
</organism>
<dbReference type="InterPro" id="IPR011250">
    <property type="entry name" value="OMP/PagP_B-barrel"/>
</dbReference>
<dbReference type="InterPro" id="IPR036388">
    <property type="entry name" value="WH-like_DNA-bd_sf"/>
</dbReference>
<name>U2MQI9_9BACT</name>
<keyword evidence="5" id="KW-0812">Transmembrane</keyword>
<dbReference type="AlphaFoldDB" id="U2MQI9"/>
<dbReference type="Gene3D" id="1.10.1740.10">
    <property type="match status" value="1"/>
</dbReference>
<evidence type="ECO:0000256" key="5">
    <source>
        <dbReference type="SAM" id="Phobius"/>
    </source>
</evidence>
<keyword evidence="9" id="KW-1185">Reference proteome</keyword>
<feature type="domain" description="RNA polymerase sigma factor 70 region 4 type 2" evidence="7">
    <location>
        <begin position="116"/>
        <end position="167"/>
    </location>
</feature>
<evidence type="ECO:0000259" key="7">
    <source>
        <dbReference type="Pfam" id="PF08281"/>
    </source>
</evidence>
<dbReference type="RefSeq" id="WP_021583036.1">
    <property type="nucleotide sequence ID" value="NZ_AWET01000007.1"/>
</dbReference>
<dbReference type="NCBIfam" id="TIGR02937">
    <property type="entry name" value="sigma70-ECF"/>
    <property type="match status" value="1"/>
</dbReference>
<dbReference type="SUPFAM" id="SSF56925">
    <property type="entry name" value="OMPA-like"/>
    <property type="match status" value="1"/>
</dbReference>
<dbReference type="GO" id="GO:0006352">
    <property type="term" value="P:DNA-templated transcription initiation"/>
    <property type="evidence" value="ECO:0007669"/>
    <property type="project" value="InterPro"/>
</dbReference>
<accession>U2MQI9</accession>
<dbReference type="Gene3D" id="2.40.160.20">
    <property type="match status" value="1"/>
</dbReference>
<dbReference type="GO" id="GO:0016987">
    <property type="term" value="F:sigma factor activity"/>
    <property type="evidence" value="ECO:0007669"/>
    <property type="project" value="UniProtKB-KW"/>
</dbReference>
<evidence type="ECO:0000256" key="3">
    <source>
        <dbReference type="ARBA" id="ARBA00023082"/>
    </source>
</evidence>
<reference evidence="8 9" key="1">
    <citation type="submission" date="2013-08" db="EMBL/GenBank/DDBJ databases">
        <authorList>
            <person name="Durkin A.S."/>
            <person name="Haft D.R."/>
            <person name="McCorrison J."/>
            <person name="Torralba M."/>
            <person name="Gillis M."/>
            <person name="Haft D.H."/>
            <person name="Methe B."/>
            <person name="Sutton G."/>
            <person name="Nelson K.E."/>
        </authorList>
    </citation>
    <scope>NUCLEOTIDE SEQUENCE [LARGE SCALE GENOMIC DNA]</scope>
    <source>
        <strain evidence="8 9">F0068</strain>
    </source>
</reference>
<feature type="domain" description="RNA polymerase sigma-70 region 2" evidence="6">
    <location>
        <begin position="21"/>
        <end position="88"/>
    </location>
</feature>
<keyword evidence="2" id="KW-0805">Transcription regulation</keyword>
<dbReference type="PATRIC" id="fig|1081904.3.peg.236"/>
<dbReference type="Pfam" id="PF08281">
    <property type="entry name" value="Sigma70_r4_2"/>
    <property type="match status" value="1"/>
</dbReference>
<evidence type="ECO:0000256" key="4">
    <source>
        <dbReference type="ARBA" id="ARBA00023163"/>
    </source>
</evidence>
<comment type="caution">
    <text evidence="8">The sequence shown here is derived from an EMBL/GenBank/DDBJ whole genome shotgun (WGS) entry which is preliminary data.</text>
</comment>
<dbReference type="Gene3D" id="1.10.10.10">
    <property type="entry name" value="Winged helix-like DNA-binding domain superfamily/Winged helix DNA-binding domain"/>
    <property type="match status" value="1"/>
</dbReference>
<comment type="similarity">
    <text evidence="1">Belongs to the sigma-70 factor family. ECF subfamily.</text>
</comment>
<keyword evidence="5" id="KW-0472">Membrane</keyword>
<dbReference type="EMBL" id="AWET01000007">
    <property type="protein sequence ID" value="ERK03920.1"/>
    <property type="molecule type" value="Genomic_DNA"/>
</dbReference>
<sequence>MEIEELVARCKDGDDAAIVTLYRLNIPRLKKICRRIVHNEQAAEDIVHDAFIIIITSLDSLKDSSRITAWMNRITINLSYEYMKSQNRQTLSLNDINDDTFPDTENTLINLLSFETLIRMINNLPESYRNIFKLSVLEGLSHKEISALLHIKPHTSSSILFVAKSKLKKMIAEYQRLILLLFTVVIPVWYLLTYELSQSEEMGKESVIKRKSEAIPIKHESKESGISQSLTRQSNSLSKLSSSFRPTLANHPTTTDSINYTATIDTTRLIEDSILNISHPSITPKEDYTQQFHTPYTTSCTRKSDEWYLSVRYESGRKTANSLPTLPQTYAISPQDATSDATLPVESFKRWEHYADYIAQLSTTSNDTKVPFLLAIARHNHGEIRQYKHFDIPLTFEIMVDKALDRHWNAGAGIGYTKTKTDVLTGENGYFTKEQQQIRYIGIPVKGIYHIDFGRHWSVYLSGGVKLYIPIYTHNEIRYVVDWNLAYKELMHISAPLQWSVSTGLGLQYNFTPTIGIFIEPNLNYNFRNGSGIYTPFNVQRTNLTIPFGIRIKY</sequence>
<dbReference type="SUPFAM" id="SSF88946">
    <property type="entry name" value="Sigma2 domain of RNA polymerase sigma factors"/>
    <property type="match status" value="1"/>
</dbReference>